<feature type="transmembrane region" description="Helical" evidence="1">
    <location>
        <begin position="119"/>
        <end position="138"/>
    </location>
</feature>
<feature type="domain" description="DUF4220" evidence="2">
    <location>
        <begin position="52"/>
        <end position="149"/>
    </location>
</feature>
<dbReference type="PANTHER" id="PTHR31325">
    <property type="entry name" value="OS01G0798800 PROTEIN-RELATED"/>
    <property type="match status" value="1"/>
</dbReference>
<feature type="transmembrane region" description="Helical" evidence="1">
    <location>
        <begin position="20"/>
        <end position="38"/>
    </location>
</feature>
<feature type="transmembrane region" description="Helical" evidence="1">
    <location>
        <begin position="82"/>
        <end position="99"/>
    </location>
</feature>
<feature type="transmembrane region" description="Helical" evidence="1">
    <location>
        <begin position="252"/>
        <end position="275"/>
    </location>
</feature>
<evidence type="ECO:0000313" key="4">
    <source>
        <dbReference type="Proteomes" id="UP000237347"/>
    </source>
</evidence>
<evidence type="ECO:0000256" key="1">
    <source>
        <dbReference type="SAM" id="Phobius"/>
    </source>
</evidence>
<dbReference type="EMBL" id="PKMF04000351">
    <property type="protein sequence ID" value="KAK7836500.1"/>
    <property type="molecule type" value="Genomic_DNA"/>
</dbReference>
<proteinExistence type="predicted"/>
<feature type="transmembrane region" description="Helical" evidence="1">
    <location>
        <begin position="223"/>
        <end position="240"/>
    </location>
</feature>
<dbReference type="Pfam" id="PF13968">
    <property type="entry name" value="DUF4220"/>
    <property type="match status" value="2"/>
</dbReference>
<keyword evidence="4" id="KW-1185">Reference proteome</keyword>
<keyword evidence="1" id="KW-1133">Transmembrane helix</keyword>
<feature type="domain" description="DUF4220" evidence="2">
    <location>
        <begin position="156"/>
        <end position="338"/>
    </location>
</feature>
<feature type="transmembrane region" description="Helical" evidence="1">
    <location>
        <begin position="50"/>
        <end position="70"/>
    </location>
</feature>
<reference evidence="3 4" key="1">
    <citation type="journal article" date="2018" name="Sci. Data">
        <title>The draft genome sequence of cork oak.</title>
        <authorList>
            <person name="Ramos A.M."/>
            <person name="Usie A."/>
            <person name="Barbosa P."/>
            <person name="Barros P.M."/>
            <person name="Capote T."/>
            <person name="Chaves I."/>
            <person name="Simoes F."/>
            <person name="Abreu I."/>
            <person name="Carrasquinho I."/>
            <person name="Faro C."/>
            <person name="Guimaraes J.B."/>
            <person name="Mendonca D."/>
            <person name="Nobrega F."/>
            <person name="Rodrigues L."/>
            <person name="Saibo N.J.M."/>
            <person name="Varela M.C."/>
            <person name="Egas C."/>
            <person name="Matos J."/>
            <person name="Miguel C.M."/>
            <person name="Oliveira M.M."/>
            <person name="Ricardo C.P."/>
            <person name="Goncalves S."/>
        </authorList>
    </citation>
    <scope>NUCLEOTIDE SEQUENCE [LARGE SCALE GENOMIC DNA]</scope>
    <source>
        <strain evidence="4">cv. HL8</strain>
    </source>
</reference>
<keyword evidence="1" id="KW-0812">Transmembrane</keyword>
<evidence type="ECO:0000313" key="3">
    <source>
        <dbReference type="EMBL" id="KAK7836500.1"/>
    </source>
</evidence>
<dbReference type="InterPro" id="IPR025315">
    <property type="entry name" value="DUF4220"/>
</dbReference>
<dbReference type="AlphaFoldDB" id="A0AAW0KCH8"/>
<dbReference type="Proteomes" id="UP000237347">
    <property type="component" value="Unassembled WGS sequence"/>
</dbReference>
<name>A0AAW0KCH8_QUESU</name>
<comment type="caution">
    <text evidence="3">The sequence shown here is derived from an EMBL/GenBank/DDBJ whole genome shotgun (WGS) entry which is preliminary data.</text>
</comment>
<evidence type="ECO:0000259" key="2">
    <source>
        <dbReference type="Pfam" id="PF13968"/>
    </source>
</evidence>
<sequence length="345" mass="40606">MIILIPKVVRKVWDKWNIRNFFIISILVQILLLFTATLRKKTSNKWVIRAIWAGYLLAAWAANFAVNLIFDREEKYTDTVDDTGLLLVLWTPFLLSLLGGQDRITSLAVEDNEMWPRHLIWLILQVFTACFVCIQSLHQNRLWIPTLSLASCWNHQHAYKIANMYRGLIVNLMFSSREHRESREFFNKRSSKDALRILEIELNLFYDILHTKVEVAYSRLGKLSRFISIGLVVAALSLFYKEEKRGFKRFDIEVTYTMFLRVLGLDMVTLLLWMFSDWTIASFKMSEIHSHLASILSKIVDKLLNLRKPIWKQSDRETSQSELQETATPIIYKRWSETLTIRLPK</sequence>
<organism evidence="3 4">
    <name type="scientific">Quercus suber</name>
    <name type="common">Cork oak</name>
    <dbReference type="NCBI Taxonomy" id="58331"/>
    <lineage>
        <taxon>Eukaryota</taxon>
        <taxon>Viridiplantae</taxon>
        <taxon>Streptophyta</taxon>
        <taxon>Embryophyta</taxon>
        <taxon>Tracheophyta</taxon>
        <taxon>Spermatophyta</taxon>
        <taxon>Magnoliopsida</taxon>
        <taxon>eudicotyledons</taxon>
        <taxon>Gunneridae</taxon>
        <taxon>Pentapetalae</taxon>
        <taxon>rosids</taxon>
        <taxon>fabids</taxon>
        <taxon>Fagales</taxon>
        <taxon>Fagaceae</taxon>
        <taxon>Quercus</taxon>
    </lineage>
</organism>
<accession>A0AAW0KCH8</accession>
<protein>
    <recommendedName>
        <fullName evidence="2">DUF4220 domain-containing protein</fullName>
    </recommendedName>
</protein>
<keyword evidence="1" id="KW-0472">Membrane</keyword>
<gene>
    <name evidence="3" type="ORF">CFP56_022414</name>
</gene>